<dbReference type="SUPFAM" id="SSF53756">
    <property type="entry name" value="UDP-Glycosyltransferase/glycogen phosphorylase"/>
    <property type="match status" value="1"/>
</dbReference>
<keyword evidence="7" id="KW-0256">Endoplasmic reticulum</keyword>
<dbReference type="PANTHER" id="PTHR47043">
    <property type="entry name" value="UDP-N-ACETYLGLUCOSAMINE TRANSFERASE SUBUNIT ALG13"/>
    <property type="match status" value="1"/>
</dbReference>
<reference evidence="10" key="1">
    <citation type="submission" date="2022-07" db="EMBL/GenBank/DDBJ databases">
        <title>Phylogenomic reconstructions and comparative analyses of Kickxellomycotina fungi.</title>
        <authorList>
            <person name="Reynolds N.K."/>
            <person name="Stajich J.E."/>
            <person name="Barry K."/>
            <person name="Grigoriev I.V."/>
            <person name="Crous P."/>
            <person name="Smith M.E."/>
        </authorList>
    </citation>
    <scope>NUCLEOTIDE SEQUENCE</scope>
    <source>
        <strain evidence="10">NBRC 105413</strain>
    </source>
</reference>
<comment type="subcellular location">
    <subcellularLocation>
        <location evidence="7">Endoplasmic reticulum</location>
    </subcellularLocation>
</comment>
<dbReference type="Gene3D" id="3.40.50.2000">
    <property type="entry name" value="Glycogen Phosphorylase B"/>
    <property type="match status" value="1"/>
</dbReference>
<dbReference type="InterPro" id="IPR007235">
    <property type="entry name" value="Glyco_trans_28_C"/>
</dbReference>
<dbReference type="AlphaFoldDB" id="A0A9W7XHV4"/>
<dbReference type="EMBL" id="JANBOH010000135">
    <property type="protein sequence ID" value="KAJ1644912.1"/>
    <property type="molecule type" value="Genomic_DNA"/>
</dbReference>
<sequence length="434" mass="49018">MLVYVTVGSTGFDALVGVVCRKEFLRSLADRGFRRLVVQYGSSDDVFDLPITAPELFGVSVEGFDYTRWPQQYIEQADLIICHAGTGSILEALHAGKPVIAVPNHELMDSHQSEICRELAAAEYLLVSEPGQLADTVDSGKYLELVPYPHADPRPIGEILDEESSRTNRDPEWKKAFVKYMNAELALTNERFPVMGLSTVDLEGRPAVRMVSPRGFVGDSFLKVNASDHGQWSSDVLTFCTHAKSNKVQELVNTNDIQAICWLPNIKVQIRCSGHAHLLFHPDNPNYSTLSLDMRHRVWPRDGTKEQDREAKEEQREIKQFGGPVKPLVNGGVEIDTEYIREQAYLNHSPVIQAWYSWPAPGKIRSADASLYPMEIPKIKDKEESEKFEANARRNYVLIFIDVNQVDIVDLNENTRRIHTRRSDTSWSVANVNP</sequence>
<comment type="function">
    <text evidence="4 7">Involved in protein N-glycosylation. Essential for the second step of the dolichol-linked oligosaccharide pathway.</text>
</comment>
<dbReference type="InterPro" id="IPR052474">
    <property type="entry name" value="UDP-GlcNAc_transferase"/>
</dbReference>
<organism evidence="10 11">
    <name type="scientific">Coemansia asiatica</name>
    <dbReference type="NCBI Taxonomy" id="1052880"/>
    <lineage>
        <taxon>Eukaryota</taxon>
        <taxon>Fungi</taxon>
        <taxon>Fungi incertae sedis</taxon>
        <taxon>Zoopagomycota</taxon>
        <taxon>Kickxellomycotina</taxon>
        <taxon>Kickxellomycetes</taxon>
        <taxon>Kickxellales</taxon>
        <taxon>Kickxellaceae</taxon>
        <taxon>Coemansia</taxon>
    </lineage>
</organism>
<evidence type="ECO:0000313" key="10">
    <source>
        <dbReference type="EMBL" id="KAJ1644912.1"/>
    </source>
</evidence>
<keyword evidence="11" id="KW-1185">Reference proteome</keyword>
<keyword evidence="7 10" id="KW-0328">Glycosyltransferase</keyword>
<gene>
    <name evidence="7 10" type="primary">ALG13</name>
    <name evidence="10" type="ORF">LPJ64_003460</name>
</gene>
<dbReference type="PANTHER" id="PTHR47043:SF1">
    <property type="entry name" value="UDP-N-ACETYLGLUCOSAMINE TRANSFERASE SUBUNIT ALG13"/>
    <property type="match status" value="1"/>
</dbReference>
<protein>
    <recommendedName>
        <fullName evidence="3 7">UDP-N-acetylglucosamine transferase subunit ALG13</fullName>
        <ecNumber evidence="2 7">2.4.1.141</ecNumber>
    </recommendedName>
    <alternativeName>
        <fullName evidence="5 7">Asparagine-linked glycosylation protein 13</fullName>
    </alternativeName>
</protein>
<dbReference type="Pfam" id="PF12766">
    <property type="entry name" value="Pyridox_oxase_2"/>
    <property type="match status" value="1"/>
</dbReference>
<evidence type="ECO:0000256" key="6">
    <source>
        <dbReference type="ARBA" id="ARBA00048184"/>
    </source>
</evidence>
<dbReference type="InterPro" id="IPR024624">
    <property type="entry name" value="Pyridox_Oxase_Alr4036_FMN-bd"/>
</dbReference>
<dbReference type="GO" id="GO:0006488">
    <property type="term" value="P:dolichol-linked oligosaccharide biosynthetic process"/>
    <property type="evidence" value="ECO:0007669"/>
    <property type="project" value="TreeGrafter"/>
</dbReference>
<dbReference type="Pfam" id="PF04101">
    <property type="entry name" value="Glyco_tran_28_C"/>
    <property type="match status" value="1"/>
</dbReference>
<comment type="catalytic activity">
    <reaction evidence="6">
        <text>an N-acetyl-alpha-D-glucosaminyl-diphospho-di-trans,poly-cis-dolichol + UDP-N-acetyl-alpha-D-glucosamine = an N,N'-diacetylchitobiosyl-diphospho-di-trans,poly-cis-dolichol + UDP + H(+)</text>
        <dbReference type="Rhea" id="RHEA:23380"/>
        <dbReference type="Rhea" id="RHEA-COMP:19507"/>
        <dbReference type="Rhea" id="RHEA-COMP:19510"/>
        <dbReference type="ChEBI" id="CHEBI:15378"/>
        <dbReference type="ChEBI" id="CHEBI:57269"/>
        <dbReference type="ChEBI" id="CHEBI:57705"/>
        <dbReference type="ChEBI" id="CHEBI:58223"/>
        <dbReference type="ChEBI" id="CHEBI:58427"/>
        <dbReference type="EC" id="2.4.1.141"/>
    </reaction>
</comment>
<comment type="similarity">
    <text evidence="7">Belongs to the glycosyltransferase 28 family.</text>
</comment>
<dbReference type="Proteomes" id="UP001145021">
    <property type="component" value="Unassembled WGS sequence"/>
</dbReference>
<proteinExistence type="inferred from homology"/>
<evidence type="ECO:0000259" key="9">
    <source>
        <dbReference type="Pfam" id="PF12766"/>
    </source>
</evidence>
<evidence type="ECO:0000256" key="4">
    <source>
        <dbReference type="ARBA" id="ARBA00024804"/>
    </source>
</evidence>
<accession>A0A9W7XHV4</accession>
<dbReference type="GO" id="GO:0043541">
    <property type="term" value="C:UDP-N-acetylglucosamine transferase complex"/>
    <property type="evidence" value="ECO:0007669"/>
    <property type="project" value="TreeGrafter"/>
</dbReference>
<dbReference type="EC" id="2.4.1.141" evidence="2 7"/>
<feature type="domain" description="Pyridoxamine 5'-phosphate oxidase Alr4036 family FMN-binding" evidence="9">
    <location>
        <begin position="171"/>
        <end position="278"/>
    </location>
</feature>
<evidence type="ECO:0000256" key="3">
    <source>
        <dbReference type="ARBA" id="ARBA00017468"/>
    </source>
</evidence>
<evidence type="ECO:0000256" key="1">
    <source>
        <dbReference type="ARBA" id="ARBA00011198"/>
    </source>
</evidence>
<keyword evidence="7 10" id="KW-0808">Transferase</keyword>
<evidence type="ECO:0000256" key="5">
    <source>
        <dbReference type="ARBA" id="ARBA00032061"/>
    </source>
</evidence>
<dbReference type="Gene3D" id="2.30.110.10">
    <property type="entry name" value="Electron Transport, Fmn-binding Protein, Chain A"/>
    <property type="match status" value="1"/>
</dbReference>
<evidence type="ECO:0000313" key="11">
    <source>
        <dbReference type="Proteomes" id="UP001145021"/>
    </source>
</evidence>
<dbReference type="GO" id="GO:0010181">
    <property type="term" value="F:FMN binding"/>
    <property type="evidence" value="ECO:0007669"/>
    <property type="project" value="InterPro"/>
</dbReference>
<dbReference type="GO" id="GO:0004577">
    <property type="term" value="F:N-acetylglucosaminyldiphosphodolichol N-acetylglucosaminyltransferase activity"/>
    <property type="evidence" value="ECO:0007669"/>
    <property type="project" value="UniProtKB-EC"/>
</dbReference>
<comment type="subunit">
    <text evidence="1 7">Heterodimer with ALG14 to form a functional enzyme.</text>
</comment>
<evidence type="ECO:0000256" key="7">
    <source>
        <dbReference type="RuleBase" id="RU362128"/>
    </source>
</evidence>
<name>A0A9W7XHV4_9FUNG</name>
<feature type="domain" description="Glycosyl transferase family 28 C-terminal" evidence="8">
    <location>
        <begin position="3"/>
        <end position="138"/>
    </location>
</feature>
<dbReference type="SUPFAM" id="SSF50475">
    <property type="entry name" value="FMN-binding split barrel"/>
    <property type="match status" value="1"/>
</dbReference>
<evidence type="ECO:0000259" key="8">
    <source>
        <dbReference type="Pfam" id="PF04101"/>
    </source>
</evidence>
<evidence type="ECO:0000256" key="2">
    <source>
        <dbReference type="ARBA" id="ARBA00012614"/>
    </source>
</evidence>
<comment type="caution">
    <text evidence="10">The sequence shown here is derived from an EMBL/GenBank/DDBJ whole genome shotgun (WGS) entry which is preliminary data.</text>
</comment>
<dbReference type="InterPro" id="IPR012349">
    <property type="entry name" value="Split_barrel_FMN-bd"/>
</dbReference>